<reference evidence="4" key="1">
    <citation type="submission" date="2021-02" db="EMBL/GenBank/DDBJ databases">
        <authorList>
            <person name="Nowell W R."/>
        </authorList>
    </citation>
    <scope>NUCLEOTIDE SEQUENCE</scope>
</reference>
<evidence type="ECO:0000313" key="5">
    <source>
        <dbReference type="EMBL" id="CAF3779835.1"/>
    </source>
</evidence>
<evidence type="ECO:0000313" key="8">
    <source>
        <dbReference type="EMBL" id="CAF4799657.1"/>
    </source>
</evidence>
<organism evidence="4 9">
    <name type="scientific">Rotaria socialis</name>
    <dbReference type="NCBI Taxonomy" id="392032"/>
    <lineage>
        <taxon>Eukaryota</taxon>
        <taxon>Metazoa</taxon>
        <taxon>Spiralia</taxon>
        <taxon>Gnathifera</taxon>
        <taxon>Rotifera</taxon>
        <taxon>Eurotatoria</taxon>
        <taxon>Bdelloidea</taxon>
        <taxon>Philodinida</taxon>
        <taxon>Philodinidae</taxon>
        <taxon>Rotaria</taxon>
    </lineage>
</organism>
<proteinExistence type="predicted"/>
<evidence type="ECO:0000313" key="3">
    <source>
        <dbReference type="EMBL" id="CAF3535970.1"/>
    </source>
</evidence>
<keyword evidence="10" id="KW-1185">Reference proteome</keyword>
<dbReference type="EMBL" id="CAJOBP010001768">
    <property type="protein sequence ID" value="CAF4309885.1"/>
    <property type="molecule type" value="Genomic_DNA"/>
</dbReference>
<dbReference type="Proteomes" id="UP000663869">
    <property type="component" value="Unassembled WGS sequence"/>
</dbReference>
<dbReference type="EMBL" id="CAJNYU010003038">
    <property type="protein sequence ID" value="CAF3625122.1"/>
    <property type="molecule type" value="Genomic_DNA"/>
</dbReference>
<comment type="caution">
    <text evidence="4">The sequence shown here is derived from an EMBL/GenBank/DDBJ whole genome shotgun (WGS) entry which is preliminary data.</text>
</comment>
<dbReference type="Proteomes" id="UP000663825">
    <property type="component" value="Unassembled WGS sequence"/>
</dbReference>
<evidence type="ECO:0000313" key="6">
    <source>
        <dbReference type="EMBL" id="CAF4309885.1"/>
    </source>
</evidence>
<evidence type="ECO:0000313" key="10">
    <source>
        <dbReference type="Proteomes" id="UP000663873"/>
    </source>
</evidence>
<dbReference type="EMBL" id="CAJNYD010003673">
    <property type="protein sequence ID" value="CAF3535970.1"/>
    <property type="molecule type" value="Genomic_DNA"/>
</dbReference>
<dbReference type="AlphaFoldDB" id="A0A818PVH3"/>
<gene>
    <name evidence="4" type="ORF">FME351_LOCUS23143</name>
    <name evidence="5" type="ORF">GRG538_LOCUS32978</name>
    <name evidence="2" type="ORF">KIK155_LOCUS11680</name>
    <name evidence="3" type="ORF">LUA448_LOCUS27217</name>
    <name evidence="1" type="ORF">TIS948_LOCUS13009</name>
    <name evidence="8" type="ORF">TOA249_LOCUS23274</name>
    <name evidence="7" type="ORF">TSG867_LOCUS9073</name>
    <name evidence="6" type="ORF">UJA718_LOCUS13193</name>
</gene>
<dbReference type="EMBL" id="CAJNXB010002001">
    <property type="protein sequence ID" value="CAF3208574.1"/>
    <property type="molecule type" value="Genomic_DNA"/>
</dbReference>
<dbReference type="EMBL" id="CAJOBQ010000388">
    <property type="protein sequence ID" value="CAF4343981.1"/>
    <property type="molecule type" value="Genomic_DNA"/>
</dbReference>
<dbReference type="EMBL" id="CAJNYT010005854">
    <property type="protein sequence ID" value="CAF3779835.1"/>
    <property type="molecule type" value="Genomic_DNA"/>
</dbReference>
<name>A0A818PVH3_9BILA</name>
<dbReference type="Proteomes" id="UP000663865">
    <property type="component" value="Unassembled WGS sequence"/>
</dbReference>
<dbReference type="EMBL" id="CAJOBS010002214">
    <property type="protein sequence ID" value="CAF4799657.1"/>
    <property type="molecule type" value="Genomic_DNA"/>
</dbReference>
<dbReference type="Proteomes" id="UP000663872">
    <property type="component" value="Unassembled WGS sequence"/>
</dbReference>
<dbReference type="EMBL" id="CAJNYV010001860">
    <property type="protein sequence ID" value="CAF3441432.1"/>
    <property type="molecule type" value="Genomic_DNA"/>
</dbReference>
<dbReference type="Proteomes" id="UP000663833">
    <property type="component" value="Unassembled WGS sequence"/>
</dbReference>
<evidence type="ECO:0000313" key="9">
    <source>
        <dbReference type="Proteomes" id="UP000663869"/>
    </source>
</evidence>
<accession>A0A818PVH3</accession>
<evidence type="ECO:0000313" key="4">
    <source>
        <dbReference type="EMBL" id="CAF3625122.1"/>
    </source>
</evidence>
<evidence type="ECO:0000313" key="2">
    <source>
        <dbReference type="EMBL" id="CAF3441432.1"/>
    </source>
</evidence>
<dbReference type="OrthoDB" id="10036367at2759"/>
<sequence length="118" mass="13349">MSDGTMNHYMYIGASARKPLNIAQTEILSAQPDIVHILIVVRLLEEYRPIFVFGQHVEEHETTILVIIPLDIEEARRNIIDPIPTTEIMLLMKPSLIVPVKDIDHEADGTILYAHPGQ</sequence>
<dbReference type="Proteomes" id="UP000663873">
    <property type="component" value="Unassembled WGS sequence"/>
</dbReference>
<evidence type="ECO:0000313" key="1">
    <source>
        <dbReference type="EMBL" id="CAF3208574.1"/>
    </source>
</evidence>
<evidence type="ECO:0000313" key="7">
    <source>
        <dbReference type="EMBL" id="CAF4343981.1"/>
    </source>
</evidence>
<dbReference type="Proteomes" id="UP000663862">
    <property type="component" value="Unassembled WGS sequence"/>
</dbReference>
<protein>
    <submittedName>
        <fullName evidence="4">Uncharacterized protein</fullName>
    </submittedName>
</protein>
<dbReference type="Proteomes" id="UP000663838">
    <property type="component" value="Unassembled WGS sequence"/>
</dbReference>